<dbReference type="GO" id="GO:0005634">
    <property type="term" value="C:nucleus"/>
    <property type="evidence" value="ECO:0007669"/>
    <property type="project" value="UniProtKB-SubCell"/>
</dbReference>
<evidence type="ECO:0000256" key="5">
    <source>
        <dbReference type="SAM" id="MobiDB-lite"/>
    </source>
</evidence>
<name>A0A6A7ASR6_9PLEO</name>
<dbReference type="GO" id="GO:0003677">
    <property type="term" value="F:DNA binding"/>
    <property type="evidence" value="ECO:0007669"/>
    <property type="project" value="UniProtKB-UniRule"/>
</dbReference>
<evidence type="ECO:0000256" key="2">
    <source>
        <dbReference type="ARBA" id="ARBA00023155"/>
    </source>
</evidence>
<feature type="DNA-binding region" description="Homeobox" evidence="4">
    <location>
        <begin position="205"/>
        <end position="267"/>
    </location>
</feature>
<dbReference type="InterPro" id="IPR001356">
    <property type="entry name" value="HD"/>
</dbReference>
<dbReference type="SMART" id="SM00389">
    <property type="entry name" value="HOX"/>
    <property type="match status" value="1"/>
</dbReference>
<gene>
    <name evidence="7" type="ORF">T440DRAFT_522048</name>
</gene>
<organism evidence="7 8">
    <name type="scientific">Plenodomus tracheiphilus IPT5</name>
    <dbReference type="NCBI Taxonomy" id="1408161"/>
    <lineage>
        <taxon>Eukaryota</taxon>
        <taxon>Fungi</taxon>
        <taxon>Dikarya</taxon>
        <taxon>Ascomycota</taxon>
        <taxon>Pezizomycotina</taxon>
        <taxon>Dothideomycetes</taxon>
        <taxon>Pleosporomycetidae</taxon>
        <taxon>Pleosporales</taxon>
        <taxon>Pleosporineae</taxon>
        <taxon>Leptosphaeriaceae</taxon>
        <taxon>Plenodomus</taxon>
    </lineage>
</organism>
<dbReference type="InterPro" id="IPR009057">
    <property type="entry name" value="Homeodomain-like_sf"/>
</dbReference>
<evidence type="ECO:0000313" key="8">
    <source>
        <dbReference type="Proteomes" id="UP000799423"/>
    </source>
</evidence>
<evidence type="ECO:0000259" key="6">
    <source>
        <dbReference type="PROSITE" id="PS50071"/>
    </source>
</evidence>
<evidence type="ECO:0000256" key="1">
    <source>
        <dbReference type="ARBA" id="ARBA00023125"/>
    </source>
</evidence>
<protein>
    <recommendedName>
        <fullName evidence="6">Homeobox domain-containing protein</fullName>
    </recommendedName>
</protein>
<dbReference type="CDD" id="cd00086">
    <property type="entry name" value="homeodomain"/>
    <property type="match status" value="1"/>
</dbReference>
<proteinExistence type="predicted"/>
<feature type="region of interest" description="Disordered" evidence="5">
    <location>
        <begin position="260"/>
        <end position="288"/>
    </location>
</feature>
<keyword evidence="8" id="KW-1185">Reference proteome</keyword>
<feature type="compositionally biased region" description="Basic and acidic residues" evidence="5">
    <location>
        <begin position="264"/>
        <end position="273"/>
    </location>
</feature>
<comment type="subcellular location">
    <subcellularLocation>
        <location evidence="4">Nucleus</location>
    </subcellularLocation>
</comment>
<evidence type="ECO:0000256" key="3">
    <source>
        <dbReference type="ARBA" id="ARBA00023242"/>
    </source>
</evidence>
<feature type="region of interest" description="Disordered" evidence="5">
    <location>
        <begin position="1"/>
        <end position="70"/>
    </location>
</feature>
<dbReference type="SUPFAM" id="SSF46689">
    <property type="entry name" value="Homeodomain-like"/>
    <property type="match status" value="1"/>
</dbReference>
<dbReference type="GO" id="GO:0006355">
    <property type="term" value="P:regulation of DNA-templated transcription"/>
    <property type="evidence" value="ECO:0007669"/>
    <property type="project" value="InterPro"/>
</dbReference>
<dbReference type="Pfam" id="PF05920">
    <property type="entry name" value="Homeobox_KN"/>
    <property type="match status" value="1"/>
</dbReference>
<dbReference type="Proteomes" id="UP000799423">
    <property type="component" value="Unassembled WGS sequence"/>
</dbReference>
<dbReference type="OrthoDB" id="10056939at2759"/>
<sequence>MSSQSSERPLAQMAAAQHHMRSSPPIQPGEQNHAAKLPSFSEFLHTTRAVTPPRTPSHRNESVENSPRARPFFDEVAWNADYPRRRHDTLGDIYAPSMHTYHQKSPIASIRPSYAQPSAVHGLASSAAHRRPSSRSDAIYEQPRPNYYQDTHAPSYLYDRAQDYNYAGPSNHGPAHHGPAHPGYEVPYGDIRFQQHVGLDHNSFNRKRRGNLPKESTNLLKEWFAANRASPYPTEDQKLQLCHRANLSINQVSNWFINARRRAPQKEQRERQANEPSASTDARPRPAS</sequence>
<keyword evidence="2 4" id="KW-0371">Homeobox</keyword>
<evidence type="ECO:0000256" key="4">
    <source>
        <dbReference type="PROSITE-ProRule" id="PRU00108"/>
    </source>
</evidence>
<keyword evidence="1 4" id="KW-0238">DNA-binding</keyword>
<reference evidence="7" key="1">
    <citation type="submission" date="2020-01" db="EMBL/GenBank/DDBJ databases">
        <authorList>
            <consortium name="DOE Joint Genome Institute"/>
            <person name="Haridas S."/>
            <person name="Albert R."/>
            <person name="Binder M."/>
            <person name="Bloem J."/>
            <person name="Labutti K."/>
            <person name="Salamov A."/>
            <person name="Andreopoulos B."/>
            <person name="Baker S.E."/>
            <person name="Barry K."/>
            <person name="Bills G."/>
            <person name="Bluhm B.H."/>
            <person name="Cannon C."/>
            <person name="Castanera R."/>
            <person name="Culley D.E."/>
            <person name="Daum C."/>
            <person name="Ezra D."/>
            <person name="Gonzalez J.B."/>
            <person name="Henrissat B."/>
            <person name="Kuo A."/>
            <person name="Liang C."/>
            <person name="Lipzen A."/>
            <person name="Lutzoni F."/>
            <person name="Magnuson J."/>
            <person name="Mondo S."/>
            <person name="Nolan M."/>
            <person name="Ohm R."/>
            <person name="Pangilinan J."/>
            <person name="Park H.-J."/>
            <person name="Ramirez L."/>
            <person name="Alfaro M."/>
            <person name="Sun H."/>
            <person name="Tritt A."/>
            <person name="Yoshinaga Y."/>
            <person name="Zwiers L.-H."/>
            <person name="Turgeon B.G."/>
            <person name="Goodwin S.B."/>
            <person name="Spatafora J.W."/>
            <person name="Crous P.W."/>
            <person name="Grigoriev I.V."/>
        </authorList>
    </citation>
    <scope>NUCLEOTIDE SEQUENCE</scope>
    <source>
        <strain evidence="7">IPT5</strain>
    </source>
</reference>
<dbReference type="InterPro" id="IPR008422">
    <property type="entry name" value="KN_HD"/>
</dbReference>
<dbReference type="InterPro" id="IPR050224">
    <property type="entry name" value="TALE_homeobox"/>
</dbReference>
<feature type="domain" description="Homeobox" evidence="6">
    <location>
        <begin position="203"/>
        <end position="266"/>
    </location>
</feature>
<feature type="region of interest" description="Disordered" evidence="5">
    <location>
        <begin position="121"/>
        <end position="146"/>
    </location>
</feature>
<feature type="region of interest" description="Disordered" evidence="5">
    <location>
        <begin position="163"/>
        <end position="186"/>
    </location>
</feature>
<accession>A0A6A7ASR6</accession>
<dbReference type="EMBL" id="MU006338">
    <property type="protein sequence ID" value="KAF2846122.1"/>
    <property type="molecule type" value="Genomic_DNA"/>
</dbReference>
<keyword evidence="3 4" id="KW-0539">Nucleus</keyword>
<dbReference type="PROSITE" id="PS50071">
    <property type="entry name" value="HOMEOBOX_2"/>
    <property type="match status" value="1"/>
</dbReference>
<dbReference type="AlphaFoldDB" id="A0A6A7ASR6"/>
<evidence type="ECO:0000313" key="7">
    <source>
        <dbReference type="EMBL" id="KAF2846122.1"/>
    </source>
</evidence>
<dbReference type="Gene3D" id="1.10.10.60">
    <property type="entry name" value="Homeodomain-like"/>
    <property type="match status" value="1"/>
</dbReference>
<dbReference type="PANTHER" id="PTHR11850">
    <property type="entry name" value="HOMEOBOX PROTEIN TRANSCRIPTION FACTORS"/>
    <property type="match status" value="1"/>
</dbReference>